<dbReference type="InterPro" id="IPR003961">
    <property type="entry name" value="FN3_dom"/>
</dbReference>
<evidence type="ECO:0000256" key="2">
    <source>
        <dbReference type="ARBA" id="ARBA00023157"/>
    </source>
</evidence>
<gene>
    <name evidence="5" type="ORF">M9458_004174</name>
</gene>
<dbReference type="Pfam" id="PF00041">
    <property type="entry name" value="fn3"/>
    <property type="match status" value="1"/>
</dbReference>
<dbReference type="CDD" id="cd00063">
    <property type="entry name" value="FN3"/>
    <property type="match status" value="1"/>
</dbReference>
<dbReference type="FunFam" id="2.60.40.10:FF:000099">
    <property type="entry name" value="Fibronectin 1"/>
    <property type="match status" value="1"/>
</dbReference>
<keyword evidence="2" id="KW-1015">Disulfide bond</keyword>
<name>A0ABD0RR31_CIRMR</name>
<dbReference type="InterPro" id="IPR013783">
    <property type="entry name" value="Ig-like_fold"/>
</dbReference>
<feature type="non-terminal residue" evidence="5">
    <location>
        <position position="81"/>
    </location>
</feature>
<comment type="caution">
    <text evidence="5">The sequence shown here is derived from an EMBL/GenBank/DDBJ whole genome shotgun (WGS) entry which is preliminary data.</text>
</comment>
<keyword evidence="6" id="KW-1185">Reference proteome</keyword>
<keyword evidence="1" id="KW-0677">Repeat</keyword>
<accession>A0ABD0RR31</accession>
<feature type="non-terminal residue" evidence="5">
    <location>
        <position position="1"/>
    </location>
</feature>
<dbReference type="Gene3D" id="2.60.40.10">
    <property type="entry name" value="Immunoglobulins"/>
    <property type="match status" value="1"/>
</dbReference>
<evidence type="ECO:0000256" key="1">
    <source>
        <dbReference type="ARBA" id="ARBA00022737"/>
    </source>
</evidence>
<dbReference type="PANTHER" id="PTHR46708:SF13">
    <property type="entry name" value="TENASCIN-R"/>
    <property type="match status" value="1"/>
</dbReference>
<dbReference type="SUPFAM" id="SSF49265">
    <property type="entry name" value="Fibronectin type III"/>
    <property type="match status" value="1"/>
</dbReference>
<evidence type="ECO:0000313" key="6">
    <source>
        <dbReference type="Proteomes" id="UP001529510"/>
    </source>
</evidence>
<protein>
    <recommendedName>
        <fullName evidence="4">Fibronectin type-III domain-containing protein</fullName>
    </recommendedName>
</protein>
<organism evidence="5 6">
    <name type="scientific">Cirrhinus mrigala</name>
    <name type="common">Mrigala</name>
    <dbReference type="NCBI Taxonomy" id="683832"/>
    <lineage>
        <taxon>Eukaryota</taxon>
        <taxon>Metazoa</taxon>
        <taxon>Chordata</taxon>
        <taxon>Craniata</taxon>
        <taxon>Vertebrata</taxon>
        <taxon>Euteleostomi</taxon>
        <taxon>Actinopterygii</taxon>
        <taxon>Neopterygii</taxon>
        <taxon>Teleostei</taxon>
        <taxon>Ostariophysi</taxon>
        <taxon>Cypriniformes</taxon>
        <taxon>Cyprinidae</taxon>
        <taxon>Labeoninae</taxon>
        <taxon>Labeonini</taxon>
        <taxon>Cirrhinus</taxon>
    </lineage>
</organism>
<dbReference type="PANTHER" id="PTHR46708">
    <property type="entry name" value="TENASCIN"/>
    <property type="match status" value="1"/>
</dbReference>
<dbReference type="Proteomes" id="UP001529510">
    <property type="component" value="Unassembled WGS sequence"/>
</dbReference>
<dbReference type="PROSITE" id="PS50853">
    <property type="entry name" value="FN3"/>
    <property type="match status" value="1"/>
</dbReference>
<dbReference type="AlphaFoldDB" id="A0ABD0RR31"/>
<evidence type="ECO:0000256" key="3">
    <source>
        <dbReference type="ARBA" id="ARBA00023180"/>
    </source>
</evidence>
<dbReference type="EMBL" id="JAMKFB020000002">
    <property type="protein sequence ID" value="KAL0200987.1"/>
    <property type="molecule type" value="Genomic_DNA"/>
</dbReference>
<proteinExistence type="predicted"/>
<dbReference type="InterPro" id="IPR036116">
    <property type="entry name" value="FN3_sf"/>
</dbReference>
<evidence type="ECO:0000259" key="4">
    <source>
        <dbReference type="PROSITE" id="PS50853"/>
    </source>
</evidence>
<feature type="domain" description="Fibronectin type-III" evidence="4">
    <location>
        <begin position="1"/>
        <end position="77"/>
    </location>
</feature>
<sequence length="81" mass="8878">NTITLLWGTVQGPIDHYRVTYTSSTGVTTELTVPKDINTTTLTDLEPGTEYTITVAAQRGRQQSTAATIDAFTGNLIFWEI</sequence>
<evidence type="ECO:0000313" key="5">
    <source>
        <dbReference type="EMBL" id="KAL0200987.1"/>
    </source>
</evidence>
<dbReference type="InterPro" id="IPR050991">
    <property type="entry name" value="ECM_Regulatory_Proteins"/>
</dbReference>
<keyword evidence="3" id="KW-0325">Glycoprotein</keyword>
<reference evidence="5 6" key="1">
    <citation type="submission" date="2024-05" db="EMBL/GenBank/DDBJ databases">
        <title>Genome sequencing and assembly of Indian major carp, Cirrhinus mrigala (Hamilton, 1822).</title>
        <authorList>
            <person name="Mohindra V."/>
            <person name="Chowdhury L.M."/>
            <person name="Lal K."/>
            <person name="Jena J.K."/>
        </authorList>
    </citation>
    <scope>NUCLEOTIDE SEQUENCE [LARGE SCALE GENOMIC DNA]</scope>
    <source>
        <strain evidence="5">CM1030</strain>
        <tissue evidence="5">Blood</tissue>
    </source>
</reference>